<proteinExistence type="predicted"/>
<dbReference type="Proteomes" id="UP000199570">
    <property type="component" value="Unassembled WGS sequence"/>
</dbReference>
<dbReference type="AlphaFoldDB" id="A0A1H1F7Q9"/>
<evidence type="ECO:0008006" key="3">
    <source>
        <dbReference type="Google" id="ProtNLM"/>
    </source>
</evidence>
<dbReference type="EMBL" id="FNKJ01000003">
    <property type="protein sequence ID" value="SDQ96917.1"/>
    <property type="molecule type" value="Genomic_DNA"/>
</dbReference>
<dbReference type="CDD" id="cd20297">
    <property type="entry name" value="cupin_HQDO_small"/>
    <property type="match status" value="1"/>
</dbReference>
<evidence type="ECO:0000313" key="2">
    <source>
        <dbReference type="Proteomes" id="UP000199570"/>
    </source>
</evidence>
<sequence length="200" mass="22039">MFAFCKHCCRRSSNCSKARCDVLLPHCYYNNKTVKTMSSAAIETVFGSLDKYTKGSVEIISGQASHYAFSNVFEVAEKSLPYEKVVVGLNLGYVIETLRAEGQSPWYTAAHDEFAIVMDGEVRVDFLKLDAPLSAGEGTQLAGEIPQGKPMGYVLLKRGHQCLLPVGSAYRFEASRPGVILQQTIKGPLSVEKWADICFK</sequence>
<organism evidence="1 2">
    <name type="scientific">Pseudomonas moorei</name>
    <dbReference type="NCBI Taxonomy" id="395599"/>
    <lineage>
        <taxon>Bacteria</taxon>
        <taxon>Pseudomonadati</taxon>
        <taxon>Pseudomonadota</taxon>
        <taxon>Gammaproteobacteria</taxon>
        <taxon>Pseudomonadales</taxon>
        <taxon>Pseudomonadaceae</taxon>
        <taxon>Pseudomonas</taxon>
    </lineage>
</organism>
<protein>
    <recommendedName>
        <fullName evidence="3">Hydroxyquinol 1,2-dioxygenase</fullName>
    </recommendedName>
</protein>
<accession>A0A1H1F7Q9</accession>
<gene>
    <name evidence="1" type="ORF">SAMN04490195_2556</name>
</gene>
<reference evidence="2" key="1">
    <citation type="submission" date="2016-10" db="EMBL/GenBank/DDBJ databases">
        <authorList>
            <person name="Varghese N."/>
            <person name="Submissions S."/>
        </authorList>
    </citation>
    <scope>NUCLEOTIDE SEQUENCE [LARGE SCALE GENOMIC DNA]</scope>
    <source>
        <strain evidence="2">BS3775</strain>
    </source>
</reference>
<name>A0A1H1F7Q9_9PSED</name>
<evidence type="ECO:0000313" key="1">
    <source>
        <dbReference type="EMBL" id="SDQ96917.1"/>
    </source>
</evidence>
<keyword evidence="2" id="KW-1185">Reference proteome</keyword>